<sequence>MGKDKKKKKDKCCGAYLKKGKMCSNCPLQDKEKKKSKEKKKKKKDKKKKDKKK</sequence>
<feature type="compositionally biased region" description="Basic residues" evidence="1">
    <location>
        <begin position="36"/>
        <end position="53"/>
    </location>
</feature>
<proteinExistence type="predicted"/>
<dbReference type="KEGG" id="dpr:Despr_0084"/>
<feature type="region of interest" description="Disordered" evidence="1">
    <location>
        <begin position="25"/>
        <end position="53"/>
    </location>
</feature>
<evidence type="ECO:0000313" key="3">
    <source>
        <dbReference type="Proteomes" id="UP000006365"/>
    </source>
</evidence>
<dbReference type="EMBL" id="CP002364">
    <property type="protein sequence ID" value="ADW16278.1"/>
    <property type="molecule type" value="Genomic_DNA"/>
</dbReference>
<evidence type="ECO:0000313" key="2">
    <source>
        <dbReference type="EMBL" id="ADW16278.1"/>
    </source>
</evidence>
<dbReference type="AlphaFoldDB" id="A0A7U3YIZ1"/>
<accession>A0A7U3YIZ1</accession>
<dbReference type="Proteomes" id="UP000006365">
    <property type="component" value="Chromosome"/>
</dbReference>
<keyword evidence="3" id="KW-1185">Reference proteome</keyword>
<organism evidence="2 3">
    <name type="scientific">Desulfobulbus propionicus (strain ATCC 33891 / DSM 2032 / VKM B-1956 / 1pr3)</name>
    <dbReference type="NCBI Taxonomy" id="577650"/>
    <lineage>
        <taxon>Bacteria</taxon>
        <taxon>Pseudomonadati</taxon>
        <taxon>Thermodesulfobacteriota</taxon>
        <taxon>Desulfobulbia</taxon>
        <taxon>Desulfobulbales</taxon>
        <taxon>Desulfobulbaceae</taxon>
        <taxon>Desulfobulbus</taxon>
    </lineage>
</organism>
<evidence type="ECO:0000256" key="1">
    <source>
        <dbReference type="SAM" id="MobiDB-lite"/>
    </source>
</evidence>
<dbReference type="RefSeq" id="WP_015722826.1">
    <property type="nucleotide sequence ID" value="NC_014972.1"/>
</dbReference>
<name>A0A7U3YIZ1_DESPD</name>
<reference evidence="2 3" key="1">
    <citation type="journal article" date="2011" name="Stand. Genomic Sci.">
        <title>Complete genome sequence of Desulfobulbus propionicus type strain (1pr3).</title>
        <authorList>
            <person name="Pagani I."/>
            <person name="Lapidus A."/>
            <person name="Nolan M."/>
            <person name="Lucas S."/>
            <person name="Hammon N."/>
            <person name="Deshpande S."/>
            <person name="Cheng J.F."/>
            <person name="Chertkov O."/>
            <person name="Davenport K."/>
            <person name="Tapia R."/>
            <person name="Han C."/>
            <person name="Goodwin L."/>
            <person name="Pitluck S."/>
            <person name="Liolios K."/>
            <person name="Mavromatis K."/>
            <person name="Ivanova N."/>
            <person name="Mikhailova N."/>
            <person name="Pati A."/>
            <person name="Chen A."/>
            <person name="Palaniappan K."/>
            <person name="Land M."/>
            <person name="Hauser L."/>
            <person name="Chang Y.J."/>
            <person name="Jeffries C.D."/>
            <person name="Detter J.C."/>
            <person name="Brambilla E."/>
            <person name="Kannan K.P."/>
            <person name="Djao O.D."/>
            <person name="Rohde M."/>
            <person name="Pukall R."/>
            <person name="Spring S."/>
            <person name="Goker M."/>
            <person name="Sikorski J."/>
            <person name="Woyke T."/>
            <person name="Bristow J."/>
            <person name="Eisen J.A."/>
            <person name="Markowitz V."/>
            <person name="Hugenholtz P."/>
            <person name="Kyrpides N.C."/>
            <person name="Klenk H.P."/>
        </authorList>
    </citation>
    <scope>NUCLEOTIDE SEQUENCE [LARGE SCALE GENOMIC DNA]</scope>
    <source>
        <strain evidence="3">ATCC 33891 / DSM 2032 / 1pr3</strain>
    </source>
</reference>
<protein>
    <submittedName>
        <fullName evidence="2">Uncharacterized protein</fullName>
    </submittedName>
</protein>
<gene>
    <name evidence="2" type="ordered locus">Despr_0084</name>
</gene>